<evidence type="ECO:0000256" key="1">
    <source>
        <dbReference type="SAM" id="MobiDB-lite"/>
    </source>
</evidence>
<gene>
    <name evidence="2" type="ORF">NDU88_004384</name>
</gene>
<feature type="region of interest" description="Disordered" evidence="1">
    <location>
        <begin position="1"/>
        <end position="92"/>
    </location>
</feature>
<dbReference type="EMBL" id="JANPWB010000015">
    <property type="protein sequence ID" value="KAJ1091257.1"/>
    <property type="molecule type" value="Genomic_DNA"/>
</dbReference>
<accession>A0AAV7LI50</accession>
<feature type="compositionally biased region" description="Basic and acidic residues" evidence="1">
    <location>
        <begin position="178"/>
        <end position="191"/>
    </location>
</feature>
<evidence type="ECO:0000313" key="3">
    <source>
        <dbReference type="Proteomes" id="UP001066276"/>
    </source>
</evidence>
<organism evidence="2 3">
    <name type="scientific">Pleurodeles waltl</name>
    <name type="common">Iberian ribbed newt</name>
    <dbReference type="NCBI Taxonomy" id="8319"/>
    <lineage>
        <taxon>Eukaryota</taxon>
        <taxon>Metazoa</taxon>
        <taxon>Chordata</taxon>
        <taxon>Craniata</taxon>
        <taxon>Vertebrata</taxon>
        <taxon>Euteleostomi</taxon>
        <taxon>Amphibia</taxon>
        <taxon>Batrachia</taxon>
        <taxon>Caudata</taxon>
        <taxon>Salamandroidea</taxon>
        <taxon>Salamandridae</taxon>
        <taxon>Pleurodelinae</taxon>
        <taxon>Pleurodeles</taxon>
    </lineage>
</organism>
<comment type="caution">
    <text evidence="2">The sequence shown here is derived from an EMBL/GenBank/DDBJ whole genome shotgun (WGS) entry which is preliminary data.</text>
</comment>
<dbReference type="Proteomes" id="UP001066276">
    <property type="component" value="Chromosome 11"/>
</dbReference>
<evidence type="ECO:0000313" key="2">
    <source>
        <dbReference type="EMBL" id="KAJ1091257.1"/>
    </source>
</evidence>
<dbReference type="AlphaFoldDB" id="A0AAV7LI50"/>
<feature type="compositionally biased region" description="Polar residues" evidence="1">
    <location>
        <begin position="160"/>
        <end position="169"/>
    </location>
</feature>
<keyword evidence="3" id="KW-1185">Reference proteome</keyword>
<feature type="region of interest" description="Disordered" evidence="1">
    <location>
        <begin position="132"/>
        <end position="205"/>
    </location>
</feature>
<name>A0AAV7LI50_PLEWA</name>
<reference evidence="2" key="1">
    <citation type="journal article" date="2022" name="bioRxiv">
        <title>Sequencing and chromosome-scale assembly of the giantPleurodeles waltlgenome.</title>
        <authorList>
            <person name="Brown T."/>
            <person name="Elewa A."/>
            <person name="Iarovenko S."/>
            <person name="Subramanian E."/>
            <person name="Araus A.J."/>
            <person name="Petzold A."/>
            <person name="Susuki M."/>
            <person name="Suzuki K.-i.T."/>
            <person name="Hayashi T."/>
            <person name="Toyoda A."/>
            <person name="Oliveira C."/>
            <person name="Osipova E."/>
            <person name="Leigh N.D."/>
            <person name="Simon A."/>
            <person name="Yun M.H."/>
        </authorList>
    </citation>
    <scope>NUCLEOTIDE SEQUENCE</scope>
    <source>
        <strain evidence="2">20211129_DDA</strain>
        <tissue evidence="2">Liver</tissue>
    </source>
</reference>
<protein>
    <submittedName>
        <fullName evidence="2">Uncharacterized protein</fullName>
    </submittedName>
</protein>
<sequence length="205" mass="22323">MHFRKPRSPGWQTVTPGPQGDTAAHLTARNAIPEPAATRAQQAKWHDKPLVPQASSEASSASRPLVPAPTLEVPPPPIGRPSSHGASDPSAPAWVQPLVYLGQRPHLSSPPPQPFRALPVQVRDHLAQTALSQTSRIARVPPPPPRHQTLETGFRDAGTHQPSSRSTRSALPARRSRRITEGFHRGREHTRSTSRRLCSLATPPR</sequence>
<feature type="compositionally biased region" description="Polar residues" evidence="1">
    <location>
        <begin position="53"/>
        <end position="62"/>
    </location>
</feature>
<proteinExistence type="predicted"/>